<dbReference type="Proteomes" id="UP001497482">
    <property type="component" value="Chromosome 19"/>
</dbReference>
<evidence type="ECO:0000256" key="1">
    <source>
        <dbReference type="SAM" id="MobiDB-lite"/>
    </source>
</evidence>
<reference evidence="2 3" key="1">
    <citation type="submission" date="2024-04" db="EMBL/GenBank/DDBJ databases">
        <authorList>
            <person name="Waldvogel A.-M."/>
            <person name="Schoenle A."/>
        </authorList>
    </citation>
    <scope>NUCLEOTIDE SEQUENCE [LARGE SCALE GENOMIC DNA]</scope>
</reference>
<dbReference type="EMBL" id="OZ035841">
    <property type="protein sequence ID" value="CAL1590585.1"/>
    <property type="molecule type" value="Genomic_DNA"/>
</dbReference>
<feature type="compositionally biased region" description="Low complexity" evidence="1">
    <location>
        <begin position="68"/>
        <end position="77"/>
    </location>
</feature>
<evidence type="ECO:0000313" key="3">
    <source>
        <dbReference type="Proteomes" id="UP001497482"/>
    </source>
</evidence>
<name>A0AAV2KKL9_KNICA</name>
<feature type="region of interest" description="Disordered" evidence="1">
    <location>
        <begin position="1"/>
        <end position="26"/>
    </location>
</feature>
<sequence>MCQRLNTGEREGPVNLQERPVSGTIDCTMDPRDTQGVAVVICAWDGGGWKPTRNDFSQSLRTPRDFTTKASTAAASKRGVGHSRYRQQQKP</sequence>
<protein>
    <submittedName>
        <fullName evidence="2">Uncharacterized protein</fullName>
    </submittedName>
</protein>
<dbReference type="AlphaFoldDB" id="A0AAV2KKL9"/>
<keyword evidence="3" id="KW-1185">Reference proteome</keyword>
<evidence type="ECO:0000313" key="2">
    <source>
        <dbReference type="EMBL" id="CAL1590585.1"/>
    </source>
</evidence>
<accession>A0AAV2KKL9</accession>
<feature type="compositionally biased region" description="Basic residues" evidence="1">
    <location>
        <begin position="79"/>
        <end position="91"/>
    </location>
</feature>
<proteinExistence type="predicted"/>
<feature type="region of interest" description="Disordered" evidence="1">
    <location>
        <begin position="52"/>
        <end position="91"/>
    </location>
</feature>
<gene>
    <name evidence="2" type="ORF">KC01_LOCUS20079</name>
</gene>
<organism evidence="2 3">
    <name type="scientific">Knipowitschia caucasica</name>
    <name type="common">Caucasian dwarf goby</name>
    <name type="synonym">Pomatoschistus caucasicus</name>
    <dbReference type="NCBI Taxonomy" id="637954"/>
    <lineage>
        <taxon>Eukaryota</taxon>
        <taxon>Metazoa</taxon>
        <taxon>Chordata</taxon>
        <taxon>Craniata</taxon>
        <taxon>Vertebrata</taxon>
        <taxon>Euteleostomi</taxon>
        <taxon>Actinopterygii</taxon>
        <taxon>Neopterygii</taxon>
        <taxon>Teleostei</taxon>
        <taxon>Neoteleostei</taxon>
        <taxon>Acanthomorphata</taxon>
        <taxon>Gobiaria</taxon>
        <taxon>Gobiiformes</taxon>
        <taxon>Gobioidei</taxon>
        <taxon>Gobiidae</taxon>
        <taxon>Gobiinae</taxon>
        <taxon>Knipowitschia</taxon>
    </lineage>
</organism>